<dbReference type="PANTHER" id="PTHR35901:SF1">
    <property type="entry name" value="EXONUCLEASE VAPC9"/>
    <property type="match status" value="1"/>
</dbReference>
<dbReference type="SUPFAM" id="SSF88723">
    <property type="entry name" value="PIN domain-like"/>
    <property type="match status" value="1"/>
</dbReference>
<dbReference type="PANTHER" id="PTHR35901">
    <property type="entry name" value="RIBONUCLEASE VAPC3"/>
    <property type="match status" value="1"/>
</dbReference>
<accession>A0A656YVA6</accession>
<protein>
    <recommendedName>
        <fullName evidence="2">PIN domain-containing protein</fullName>
    </recommendedName>
</protein>
<proteinExistence type="predicted"/>
<sequence length="143" mass="16631">MEAVEKLVVPDASVIDKWFVEEEYTEEALNLREDYIARRTEIIAPELLPFEVLNSLRYNPEYQEQDLLKVSEALDDYSFWLHRLKGDVGKNAVRKAVKYDITIYDASYVSLGEEKGAEVYTADGKLLEKLDTLDNLHHISKYR</sequence>
<reference evidence="3 4" key="1">
    <citation type="journal article" date="2016" name="Sci. Rep.">
        <title>Metabolic traits of an uncultured archaeal lineage -MSBL1- from brine pools of the Red Sea.</title>
        <authorList>
            <person name="Mwirichia R."/>
            <person name="Alam I."/>
            <person name="Rashid M."/>
            <person name="Vinu M."/>
            <person name="Ba-Alawi W."/>
            <person name="Anthony Kamau A."/>
            <person name="Kamanda Ngugi D."/>
            <person name="Goker M."/>
            <person name="Klenk H.P."/>
            <person name="Bajic V."/>
            <person name="Stingl U."/>
        </authorList>
    </citation>
    <scope>NUCLEOTIDE SEQUENCE [LARGE SCALE GENOMIC DNA]</scope>
    <source>
        <strain evidence="3">SCGC-AAA259J03</strain>
    </source>
</reference>
<dbReference type="Pfam" id="PF01850">
    <property type="entry name" value="PIN"/>
    <property type="match status" value="1"/>
</dbReference>
<evidence type="ECO:0000259" key="2">
    <source>
        <dbReference type="Pfam" id="PF01850"/>
    </source>
</evidence>
<dbReference type="Gene3D" id="3.40.50.1010">
    <property type="entry name" value="5'-nuclease"/>
    <property type="match status" value="1"/>
</dbReference>
<dbReference type="InterPro" id="IPR002716">
    <property type="entry name" value="PIN_dom"/>
</dbReference>
<evidence type="ECO:0000313" key="4">
    <source>
        <dbReference type="Proteomes" id="UP000070257"/>
    </source>
</evidence>
<dbReference type="InterPro" id="IPR051619">
    <property type="entry name" value="TypeII_TA_RNase_PINc/VapC"/>
</dbReference>
<keyword evidence="1" id="KW-0460">Magnesium</keyword>
<dbReference type="EMBL" id="LHXT01000073">
    <property type="protein sequence ID" value="KXA96955.1"/>
    <property type="molecule type" value="Genomic_DNA"/>
</dbReference>
<comment type="caution">
    <text evidence="3">The sequence shown here is derived from an EMBL/GenBank/DDBJ whole genome shotgun (WGS) entry which is preliminary data.</text>
</comment>
<gene>
    <name evidence="3" type="ORF">AKJ39_03950</name>
</gene>
<feature type="domain" description="PIN" evidence="2">
    <location>
        <begin position="8"/>
        <end position="126"/>
    </location>
</feature>
<name>A0A656YVA6_9EURY</name>
<dbReference type="InterPro" id="IPR044153">
    <property type="entry name" value="PIN_Pae0151-like"/>
</dbReference>
<organism evidence="3 4">
    <name type="scientific">candidate division MSBL1 archaeon SCGC-AAA259J03</name>
    <dbReference type="NCBI Taxonomy" id="1698269"/>
    <lineage>
        <taxon>Archaea</taxon>
        <taxon>Methanobacteriati</taxon>
        <taxon>Methanobacteriota</taxon>
        <taxon>candidate division MSBL1</taxon>
    </lineage>
</organism>
<keyword evidence="4" id="KW-1185">Reference proteome</keyword>
<dbReference type="CDD" id="cd09873">
    <property type="entry name" value="PIN_Pae0151-like"/>
    <property type="match status" value="1"/>
</dbReference>
<dbReference type="InterPro" id="IPR029060">
    <property type="entry name" value="PIN-like_dom_sf"/>
</dbReference>
<evidence type="ECO:0000313" key="3">
    <source>
        <dbReference type="EMBL" id="KXA96955.1"/>
    </source>
</evidence>
<evidence type="ECO:0000256" key="1">
    <source>
        <dbReference type="ARBA" id="ARBA00022842"/>
    </source>
</evidence>
<dbReference type="Proteomes" id="UP000070257">
    <property type="component" value="Unassembled WGS sequence"/>
</dbReference>
<dbReference type="AlphaFoldDB" id="A0A656YVA6"/>